<sequence length="715" mass="80364">MQAARRGMRAEHPRRQPRRRAELPRLHPASQPPIKTPLGATRIPDPLVQRASLSFCSVLAAPAFEKKSLRDIYFCFSPKHHLFHQGARRRGSLSPSLDACSWERAPTRVFAAEACSHHSLGSDSSSDFRGASRKKPGVSPASRLPAQQPQMETARVPAGSPPACREARRSRKTLGFLAVGPKTLFPDGDGAAAMSPVTTLALNMDKLTGLGSDCDTPKRRKRLGLDFKKEWSSQDSVSSESSQESGDSGMGPDSPMEPELEILEDVFERNMFGSQRVFRNDYLPIRRIQSLPVQFLGSSPRLRNISNRKEFNSPAAAETDSGLQGNGENEGAIFKKPLRPAGRLCLSGGGAGKKDPFAQRPNSAPDLMYSSPEKENRSPGSDSHVYLRRSSLTSFMVDEDNDDDGFLEILDEEDLKGDGNFPLGMENLLMAPLVRKEDESSLSPLGTGKCRRLFRSPSMPSAVIRPILKRLDRPQDKETPVKNKRRKSLAGGAIEEKEEEPKPRLVRSRSCCPSEIANILDNDHRELIGDFSKAYVLQTVEGKHQDLKYISPEMMAAVLMGQFSNLIENCVIVDCRYPYEYEGGHIKGAVNLPLEKDVEEFLLKKPIVPCDPSKRVIVVFHCEFSSERGPRTCRFVREKDRASNEYPSLHYPELYVLKGGYKEFFPQYQMHCEPQNYRPMHHKDFKEDLRNFRLKSRTWAGEKSKRELYSRLKNF</sequence>
<reference evidence="10" key="3">
    <citation type="submission" date="2025-09" db="UniProtKB">
        <authorList>
            <consortium name="Ensembl"/>
        </authorList>
    </citation>
    <scope>IDENTIFICATION</scope>
</reference>
<dbReference type="InterPro" id="IPR000751">
    <property type="entry name" value="MPI_Phosphatase"/>
</dbReference>
<dbReference type="GO" id="GO:0000922">
    <property type="term" value="C:spindle pole"/>
    <property type="evidence" value="ECO:0007669"/>
    <property type="project" value="Ensembl"/>
</dbReference>
<comment type="catalytic activity">
    <reaction evidence="7">
        <text>O-phospho-L-tyrosyl-[protein] + H2O = L-tyrosyl-[protein] + phosphate</text>
        <dbReference type="Rhea" id="RHEA:10684"/>
        <dbReference type="Rhea" id="RHEA-COMP:10136"/>
        <dbReference type="Rhea" id="RHEA-COMP:20101"/>
        <dbReference type="ChEBI" id="CHEBI:15377"/>
        <dbReference type="ChEBI" id="CHEBI:43474"/>
        <dbReference type="ChEBI" id="CHEBI:46858"/>
        <dbReference type="ChEBI" id="CHEBI:61978"/>
        <dbReference type="EC" id="3.1.3.48"/>
    </reaction>
</comment>
<dbReference type="OMA" id="MHSKCRR"/>
<dbReference type="GO" id="GO:0019901">
    <property type="term" value="F:protein kinase binding"/>
    <property type="evidence" value="ECO:0007669"/>
    <property type="project" value="Ensembl"/>
</dbReference>
<feature type="compositionally biased region" description="Low complexity" evidence="8">
    <location>
        <begin position="118"/>
        <end position="127"/>
    </location>
</feature>
<dbReference type="SUPFAM" id="SSF52821">
    <property type="entry name" value="Rhodanese/Cell cycle control phosphatase"/>
    <property type="match status" value="1"/>
</dbReference>
<evidence type="ECO:0000313" key="10">
    <source>
        <dbReference type="Ensembl" id="ENSPMRP00000015944.1"/>
    </source>
</evidence>
<dbReference type="GO" id="GO:0007144">
    <property type="term" value="P:female meiosis I"/>
    <property type="evidence" value="ECO:0007669"/>
    <property type="project" value="Ensembl"/>
</dbReference>
<evidence type="ECO:0000256" key="2">
    <source>
        <dbReference type="ARBA" id="ARBA00022618"/>
    </source>
</evidence>
<dbReference type="FunFam" id="3.40.250.10:FF:000004">
    <property type="entry name" value="M-phase inducer phosphatase 1 isoform X1"/>
    <property type="match status" value="1"/>
</dbReference>
<evidence type="ECO:0000256" key="5">
    <source>
        <dbReference type="ARBA" id="ARBA00022912"/>
    </source>
</evidence>
<evidence type="ECO:0000256" key="6">
    <source>
        <dbReference type="ARBA" id="ARBA00023306"/>
    </source>
</evidence>
<feature type="region of interest" description="Disordered" evidence="8">
    <location>
        <begin position="1"/>
        <end position="40"/>
    </location>
</feature>
<keyword evidence="3 7" id="KW-0498">Mitosis</keyword>
<accession>A0A670IWU9</accession>
<reference evidence="10 11" key="1">
    <citation type="journal article" date="2019" name="Proc. Natl. Acad. Sci. U.S.A.">
        <title>Regulatory changes in pterin and carotenoid genes underlie balanced color polymorphisms in the wall lizard.</title>
        <authorList>
            <person name="Andrade P."/>
            <person name="Pinho C."/>
            <person name="Perez I de Lanuza G."/>
            <person name="Afonso S."/>
            <person name="Brejcha J."/>
            <person name="Rubin C.J."/>
            <person name="Wallerman O."/>
            <person name="Pereira P."/>
            <person name="Sabatino S.J."/>
            <person name="Bellati A."/>
            <person name="Pellitteri-Rosa D."/>
            <person name="Bosakova Z."/>
            <person name="Bunikis I."/>
            <person name="Carretero M.A."/>
            <person name="Feiner N."/>
            <person name="Marsik P."/>
            <person name="Pauperio F."/>
            <person name="Salvi D."/>
            <person name="Soler L."/>
            <person name="While G.M."/>
            <person name="Uller T."/>
            <person name="Font E."/>
            <person name="Andersson L."/>
            <person name="Carneiro M."/>
        </authorList>
    </citation>
    <scope>NUCLEOTIDE SEQUENCE</scope>
</reference>
<dbReference type="CDD" id="cd01530">
    <property type="entry name" value="Cdc25"/>
    <property type="match status" value="1"/>
</dbReference>
<dbReference type="Pfam" id="PF00581">
    <property type="entry name" value="Rhodanese"/>
    <property type="match status" value="1"/>
</dbReference>
<dbReference type="PANTHER" id="PTHR10828:SF48">
    <property type="entry name" value="M-PHASE INDUCER PHOSPHATASE 2"/>
    <property type="match status" value="1"/>
</dbReference>
<dbReference type="Gene3D" id="3.40.250.10">
    <property type="entry name" value="Rhodanese-like domain"/>
    <property type="match status" value="1"/>
</dbReference>
<keyword evidence="11" id="KW-1185">Reference proteome</keyword>
<keyword evidence="2 7" id="KW-0132">Cell division</keyword>
<dbReference type="GO" id="GO:0005737">
    <property type="term" value="C:cytoplasm"/>
    <property type="evidence" value="ECO:0007669"/>
    <property type="project" value="Ensembl"/>
</dbReference>
<dbReference type="GO" id="GO:0001556">
    <property type="term" value="P:oocyte maturation"/>
    <property type="evidence" value="ECO:0007669"/>
    <property type="project" value="Ensembl"/>
</dbReference>
<feature type="domain" description="Rhodanese" evidence="9">
    <location>
        <begin position="566"/>
        <end position="673"/>
    </location>
</feature>
<feature type="region of interest" description="Disordered" evidence="8">
    <location>
        <begin position="471"/>
        <end position="506"/>
    </location>
</feature>
<dbReference type="RefSeq" id="XP_028600270.1">
    <property type="nucleotide sequence ID" value="XM_028744437.1"/>
</dbReference>
<keyword evidence="6 7" id="KW-0131">Cell cycle</keyword>
<feature type="compositionally biased region" description="Basic and acidic residues" evidence="8">
    <location>
        <begin position="471"/>
        <end position="481"/>
    </location>
</feature>
<feature type="region of interest" description="Disordered" evidence="8">
    <location>
        <begin position="225"/>
        <end position="257"/>
    </location>
</feature>
<evidence type="ECO:0000256" key="3">
    <source>
        <dbReference type="ARBA" id="ARBA00022776"/>
    </source>
</evidence>
<dbReference type="CTD" id="994"/>
<dbReference type="GO" id="GO:0051301">
    <property type="term" value="P:cell division"/>
    <property type="evidence" value="ECO:0007669"/>
    <property type="project" value="UniProtKB-UniRule"/>
</dbReference>
<keyword evidence="5 7" id="KW-0904">Protein phosphatase</keyword>
<protein>
    <recommendedName>
        <fullName evidence="7">M-phase inducer phosphatase</fullName>
        <ecNumber evidence="7">3.1.3.48</ecNumber>
    </recommendedName>
</protein>
<evidence type="ECO:0000259" key="9">
    <source>
        <dbReference type="PROSITE" id="PS50206"/>
    </source>
</evidence>
<proteinExistence type="inferred from homology"/>
<dbReference type="InterPro" id="IPR001763">
    <property type="entry name" value="Rhodanese-like_dom"/>
</dbReference>
<feature type="region of interest" description="Disordered" evidence="8">
    <location>
        <begin position="306"/>
        <end position="384"/>
    </location>
</feature>
<dbReference type="GO" id="GO:0005634">
    <property type="term" value="C:nucleus"/>
    <property type="evidence" value="ECO:0007669"/>
    <property type="project" value="Ensembl"/>
</dbReference>
<evidence type="ECO:0000256" key="4">
    <source>
        <dbReference type="ARBA" id="ARBA00022801"/>
    </source>
</evidence>
<dbReference type="AlphaFoldDB" id="A0A670IWU9"/>
<comment type="function">
    <text evidence="7">Tyrosine protein phosphatase which functions as a dosage-dependent inducer of mitotic progression.</text>
</comment>
<feature type="region of interest" description="Disordered" evidence="8">
    <location>
        <begin position="118"/>
        <end position="164"/>
    </location>
</feature>
<dbReference type="GO" id="GO:0032467">
    <property type="term" value="P:positive regulation of cytokinesis"/>
    <property type="evidence" value="ECO:0007669"/>
    <property type="project" value="Ensembl"/>
</dbReference>
<dbReference type="PRINTS" id="PR00716">
    <property type="entry name" value="MPIPHPHTASE"/>
</dbReference>
<dbReference type="Ensembl" id="ENSPMRT00000017023.1">
    <property type="protein sequence ID" value="ENSPMRP00000015944.1"/>
    <property type="gene ID" value="ENSPMRG00000010656.1"/>
</dbReference>
<dbReference type="GO" id="GO:0010971">
    <property type="term" value="P:positive regulation of G2/M transition of mitotic cell cycle"/>
    <property type="evidence" value="ECO:0007669"/>
    <property type="project" value="Ensembl"/>
</dbReference>
<dbReference type="SMART" id="SM00450">
    <property type="entry name" value="RHOD"/>
    <property type="match status" value="1"/>
</dbReference>
<dbReference type="GO" id="GO:0005813">
    <property type="term" value="C:centrosome"/>
    <property type="evidence" value="ECO:0007669"/>
    <property type="project" value="Ensembl"/>
</dbReference>
<name>A0A670IWU9_PODMU</name>
<dbReference type="GO" id="GO:0004725">
    <property type="term" value="F:protein tyrosine phosphatase activity"/>
    <property type="evidence" value="ECO:0007669"/>
    <property type="project" value="UniProtKB-UniRule"/>
</dbReference>
<evidence type="ECO:0000256" key="8">
    <source>
        <dbReference type="SAM" id="MobiDB-lite"/>
    </source>
</evidence>
<dbReference type="PROSITE" id="PS50206">
    <property type="entry name" value="RHODANESE_3"/>
    <property type="match status" value="1"/>
</dbReference>
<dbReference type="InterPro" id="IPR036873">
    <property type="entry name" value="Rhodanese-like_dom_sf"/>
</dbReference>
<keyword evidence="4 7" id="KW-0378">Hydrolase</keyword>
<feature type="compositionally biased region" description="Low complexity" evidence="8">
    <location>
        <begin position="233"/>
        <end position="247"/>
    </location>
</feature>
<feature type="compositionally biased region" description="Basic and acidic residues" evidence="8">
    <location>
        <begin position="8"/>
        <end position="25"/>
    </location>
</feature>
<organism evidence="10 11">
    <name type="scientific">Podarcis muralis</name>
    <name type="common">Wall lizard</name>
    <name type="synonym">Lacerta muralis</name>
    <dbReference type="NCBI Taxonomy" id="64176"/>
    <lineage>
        <taxon>Eukaryota</taxon>
        <taxon>Metazoa</taxon>
        <taxon>Chordata</taxon>
        <taxon>Craniata</taxon>
        <taxon>Vertebrata</taxon>
        <taxon>Euteleostomi</taxon>
        <taxon>Lepidosauria</taxon>
        <taxon>Squamata</taxon>
        <taxon>Bifurcata</taxon>
        <taxon>Unidentata</taxon>
        <taxon>Episquamata</taxon>
        <taxon>Laterata</taxon>
        <taxon>Lacertibaenia</taxon>
        <taxon>Lacertidae</taxon>
        <taxon>Podarcis</taxon>
    </lineage>
</organism>
<gene>
    <name evidence="10" type="primary">CDC25B</name>
</gene>
<dbReference type="Proteomes" id="UP000472272">
    <property type="component" value="Chromosome 9"/>
</dbReference>
<dbReference type="GO" id="GO:0110032">
    <property type="term" value="P:positive regulation of G2/MI transition of meiotic cell cycle"/>
    <property type="evidence" value="ECO:0007669"/>
    <property type="project" value="TreeGrafter"/>
</dbReference>
<dbReference type="GeneID" id="114604383"/>
<dbReference type="EC" id="3.1.3.48" evidence="7"/>
<dbReference type="PANTHER" id="PTHR10828">
    <property type="entry name" value="M-PHASE INDUCER PHOSPHATASE DUAL SPECIFICITY PHOSPHATASE CDC25"/>
    <property type="match status" value="1"/>
</dbReference>
<comment type="similarity">
    <text evidence="1 7">Belongs to the MPI phosphatase family.</text>
</comment>
<evidence type="ECO:0000313" key="11">
    <source>
        <dbReference type="Proteomes" id="UP000472272"/>
    </source>
</evidence>
<evidence type="ECO:0000256" key="7">
    <source>
        <dbReference type="RuleBase" id="RU368028"/>
    </source>
</evidence>
<evidence type="ECO:0000256" key="1">
    <source>
        <dbReference type="ARBA" id="ARBA00011065"/>
    </source>
</evidence>
<dbReference type="GeneTree" id="ENSGT00940000158524"/>
<reference evidence="10" key="2">
    <citation type="submission" date="2025-08" db="UniProtKB">
        <authorList>
            <consortium name="Ensembl"/>
        </authorList>
    </citation>
    <scope>IDENTIFICATION</scope>
</reference>
<dbReference type="GO" id="GO:0000086">
    <property type="term" value="P:G2/M transition of mitotic cell cycle"/>
    <property type="evidence" value="ECO:0007669"/>
    <property type="project" value="TreeGrafter"/>
</dbReference>
<dbReference type="Pfam" id="PF06617">
    <property type="entry name" value="M-inducer_phosp"/>
    <property type="match status" value="1"/>
</dbReference>